<name>A0A6A6X2T3_9PLEO</name>
<feature type="region of interest" description="Disordered" evidence="1">
    <location>
        <begin position="345"/>
        <end position="442"/>
    </location>
</feature>
<evidence type="ECO:0008006" key="4">
    <source>
        <dbReference type="Google" id="ProtNLM"/>
    </source>
</evidence>
<evidence type="ECO:0000256" key="1">
    <source>
        <dbReference type="SAM" id="MobiDB-lite"/>
    </source>
</evidence>
<organism evidence="2 3">
    <name type="scientific">Melanomma pulvis-pyrius CBS 109.77</name>
    <dbReference type="NCBI Taxonomy" id="1314802"/>
    <lineage>
        <taxon>Eukaryota</taxon>
        <taxon>Fungi</taxon>
        <taxon>Dikarya</taxon>
        <taxon>Ascomycota</taxon>
        <taxon>Pezizomycotina</taxon>
        <taxon>Dothideomycetes</taxon>
        <taxon>Pleosporomycetidae</taxon>
        <taxon>Pleosporales</taxon>
        <taxon>Melanommataceae</taxon>
        <taxon>Melanomma</taxon>
    </lineage>
</organism>
<feature type="compositionally biased region" description="Basic and acidic residues" evidence="1">
    <location>
        <begin position="408"/>
        <end position="418"/>
    </location>
</feature>
<feature type="region of interest" description="Disordered" evidence="1">
    <location>
        <begin position="36"/>
        <end position="75"/>
    </location>
</feature>
<sequence>MDVVLPTMSLTFHTGVLPSFLNIRLRLSSLSISVCRKMPPKKRQPTKRGPMKRKQQKVHDDQPTKKAKTQKAPPIQKNTIQWVLPMRDPYREAGFVQPDYDTTTAETFAVPLFGHYWDKLSNTQTRRLDNAPIYSPARKIKRGRDTRQSDQAHRLNISSHALYLFFQRIQHNIRESNVDFEDLFEVDDVGDVVENSALLASNSYVGDAYAIDKLNSDVRVTVTLAVPKGKPGISSRKQHFHIIRQVAGHNEPYGYFIHLPIGNEIIVNGQPFTNLGAGDRPEDFWIGPLESFTVIQILGQPIFFWRNLWDLRYETVGRAPTEGDKEIIFRGVEIKREETSLSVRPIRAADRHDEDTHDPNGDGVVGIDSADKVGGTSRSSKETGIGEELGTSTKSTGEKLGAGKRKSGSKDLGHDGTKTGKATRSPKATKSKEDVSDESLFSESTPCQYLRNRLNELGHFIEQNPKIFVHGLDGHIVPLVETVSYAINQLHTLRSGLSISGQSEILSSESLDKSFPIDPVMRSGRPLLLPLRHDGHVVLLIVQLNEVRGATMHILDPSAWGLDRYDRTKVYNTGLKILNRAQWWRAVPSDEAKIWNAEPDAATWIHCAQHVDAEKGQCYTVLNAWALAMGLELEPTFQPTDTFFNEANQLFCIALKSRELDWRLLLAFFRCHGFVTGKILMPPRDRRFTFDSYPDPTTCRAEDKKWDDQNGTLNVNDIAQRITFQLPEGTPHNHRVRSDIWSPRFRRKIVPSLIQDGEFDLKKSDNVLRAIHTKSHPPAEIPTLDAFDLNEFLHEELPKLNSQKKDRVSRDANLKDADRFSLDEGQVLSSINAVSQAISAVQEIDRGFAIMDRDMLRKRGDIRSIRPLAPVLFPWRYDGHTLLVVVQLEYEDVDLEDEDADEVQSTNMKKINVVDSGPWMSSKQKRQQVFDDVKDLIDSIEWDSNGFSFAKSAFWGIAVNQVDLWQSSYFTILNAWSILFNLETNVEFQPSTTFFEDSYNLIDLVLEGLADWRHIWAFLRCHDFVGVENKPSEDRRFAKTIPQTEQKPHFKELRRIEGQHFRRAQRSLESLIDNTYDTFGKGTEHDKKSHWDVLTDHERKFEIPELMKAGQFDPKDKIVALRTKLAALKSIPKRSKIYLPTQFRPCTYFNSRLDELFGEKDFAKSVKSLRKGSITQLSFRDTFLAIASVTLAITSIQRPSFGFSILNPNEVESCLTSSHNDNIQDAIRSGRPMIMPMNYNNHIVLLVLQLGNDRSPSISVVDSGPWTYASKDQNTYTRDDRNAIYQAACNMFRRSNWHQDLNEKESQLPKSALWVPCALQERDWICGHYAVLNAWALALGLEINSNFVPTKEEFLSDLEDLILIACLGRADWLLILSFLCCHNFVTPKIDVVPTRRFANTLRLKDENDLAFHLGRFRRQDVEWRRGRLDNRLPLGEVTRIHHAQGTPHDSLFKLDEGHDKSLSKIVQELKEWGKFNPRRDGKGLKDDHAAALNSQLSPGNNTIDRYQARVLNFDLAEEDVVQNISGFISPLSSPVQRLHQAKIRQDPCKYFRESLKRLTRIMSHFSKGDTVNPPDVGQLFEDNQVMPAIASVVSAISELQPLSQDQHVGGYALATSFRMQQARGEGDFSGSGNVARPRRCWLMPYVVSGPHDWEIHQYRRRKRKVHQAYRQARGHIFLVVVQEEASEFHVYFLDSAPDYYADVRGFLYTKVREVAERMGWTSHRNVTNVTFHDTHHDFPVAHQQTATTCGSHTIINAWILAMGLTPDPNVGENFDDNTLQHLNRLISIACFGILDWMTLAAFLICRELVIETSIDDVPLDRRFLSTRAQIYEDNIATLVDQMQFEDDVLETFSEASLPYDWRTNVDFQRLTNNINDAYQSLEDDDEYDASEDQGFYRRYSVVSLWERLDEEDIALEEHSVEDHNAVDDLPDEDIFMSGSDSSFDFLEDYEG</sequence>
<gene>
    <name evidence="2" type="ORF">K505DRAFT_390797</name>
</gene>
<evidence type="ECO:0000313" key="2">
    <source>
        <dbReference type="EMBL" id="KAF2790443.1"/>
    </source>
</evidence>
<proteinExistence type="predicted"/>
<reference evidence="2" key="1">
    <citation type="journal article" date="2020" name="Stud. Mycol.">
        <title>101 Dothideomycetes genomes: a test case for predicting lifestyles and emergence of pathogens.</title>
        <authorList>
            <person name="Haridas S."/>
            <person name="Albert R."/>
            <person name="Binder M."/>
            <person name="Bloem J."/>
            <person name="Labutti K."/>
            <person name="Salamov A."/>
            <person name="Andreopoulos B."/>
            <person name="Baker S."/>
            <person name="Barry K."/>
            <person name="Bills G."/>
            <person name="Bluhm B."/>
            <person name="Cannon C."/>
            <person name="Castanera R."/>
            <person name="Culley D."/>
            <person name="Daum C."/>
            <person name="Ezra D."/>
            <person name="Gonzalez J."/>
            <person name="Henrissat B."/>
            <person name="Kuo A."/>
            <person name="Liang C."/>
            <person name="Lipzen A."/>
            <person name="Lutzoni F."/>
            <person name="Magnuson J."/>
            <person name="Mondo S."/>
            <person name="Nolan M."/>
            <person name="Ohm R."/>
            <person name="Pangilinan J."/>
            <person name="Park H.-J."/>
            <person name="Ramirez L."/>
            <person name="Alfaro M."/>
            <person name="Sun H."/>
            <person name="Tritt A."/>
            <person name="Yoshinaga Y."/>
            <person name="Zwiers L.-H."/>
            <person name="Turgeon B."/>
            <person name="Goodwin S."/>
            <person name="Spatafora J."/>
            <person name="Crous P."/>
            <person name="Grigoriev I."/>
        </authorList>
    </citation>
    <scope>NUCLEOTIDE SEQUENCE</scope>
    <source>
        <strain evidence="2">CBS 109.77</strain>
    </source>
</reference>
<dbReference type="EMBL" id="MU002073">
    <property type="protein sequence ID" value="KAF2790443.1"/>
    <property type="molecule type" value="Genomic_DNA"/>
</dbReference>
<dbReference type="OrthoDB" id="3825435at2759"/>
<feature type="compositionally biased region" description="Basic and acidic residues" evidence="1">
    <location>
        <begin position="347"/>
        <end position="360"/>
    </location>
</feature>
<evidence type="ECO:0000313" key="3">
    <source>
        <dbReference type="Proteomes" id="UP000799757"/>
    </source>
</evidence>
<dbReference type="Proteomes" id="UP000799757">
    <property type="component" value="Unassembled WGS sequence"/>
</dbReference>
<accession>A0A6A6X2T3</accession>
<keyword evidence="3" id="KW-1185">Reference proteome</keyword>
<protein>
    <recommendedName>
        <fullName evidence="4">Ubiquitin-like protease family profile domain-containing protein</fullName>
    </recommendedName>
</protein>
<feature type="compositionally biased region" description="Basic residues" evidence="1">
    <location>
        <begin position="38"/>
        <end position="56"/>
    </location>
</feature>